<dbReference type="EMBL" id="CP010784">
    <property type="protein sequence ID" value="ATF06311.1"/>
    <property type="molecule type" value="Genomic_DNA"/>
</dbReference>
<dbReference type="Proteomes" id="UP000217545">
    <property type="component" value="Chromosome"/>
</dbReference>
<evidence type="ECO:0000313" key="2">
    <source>
        <dbReference type="Proteomes" id="UP000217545"/>
    </source>
</evidence>
<evidence type="ECO:0008006" key="3">
    <source>
        <dbReference type="Google" id="ProtNLM"/>
    </source>
</evidence>
<gene>
    <name evidence="1" type="ORF">PhaeoP63_02245</name>
</gene>
<organism evidence="1 2">
    <name type="scientific">Phaeobacter gallaeciensis</name>
    <dbReference type="NCBI Taxonomy" id="60890"/>
    <lineage>
        <taxon>Bacteria</taxon>
        <taxon>Pseudomonadati</taxon>
        <taxon>Pseudomonadota</taxon>
        <taxon>Alphaproteobacteria</taxon>
        <taxon>Rhodobacterales</taxon>
        <taxon>Roseobacteraceae</taxon>
        <taxon>Phaeobacter</taxon>
    </lineage>
</organism>
<name>A0AAC9Z8P1_9RHOB</name>
<reference evidence="1 2" key="1">
    <citation type="journal article" date="2017" name="Front. Microbiol.">
        <title>Phaeobacter piscinae sp. nov., a species of the Roseobacter group and potential aquaculture probiont.</title>
        <authorList>
            <person name="Sonnenschein E.C."/>
            <person name="Phippen C.B.W."/>
            <person name="Nielsen K.F."/>
            <person name="Mateiu R.V."/>
            <person name="Melchiorsen J."/>
            <person name="Gram L."/>
            <person name="Overmann J."/>
            <person name="Freese H.M."/>
        </authorList>
    </citation>
    <scope>NUCLEOTIDE SEQUENCE [LARGE SCALE GENOMIC DNA]</scope>
    <source>
        <strain evidence="1 2">P63</strain>
    </source>
</reference>
<dbReference type="AlphaFoldDB" id="A0AAC9Z8P1"/>
<proteinExistence type="predicted"/>
<sequence length="294" mass="30658">MPGPAAAIGGGSALLGASSSRKAAKSQERAANSQLELEGRIYDETKERFQPFYDSGLNYQNVLNFELLGGDRPMVGGDPQRVVEFTDQVYGDGSMKDVVHNAGWSDEYTEQVRDYGPRDVTRYRVGDQTFGDRAAADAYAKANPTGGTEYGGFEATPYQKYVLQTSQDQIDGSAASQGSLFSGATIKAQQDRANDLSGAFYGNYIDRLTGQAAQGQAAAANLANAGANYASGGANALSAIGNAQAAGAIGVGNAFAKGVDQTVGIWNYQNQTSGATPQPANALSAPWASGGFWG</sequence>
<dbReference type="GeneID" id="31848776"/>
<accession>A0AAC9Z8P1</accession>
<protein>
    <recommendedName>
        <fullName evidence="3">DNA transfer protein p32</fullName>
    </recommendedName>
</protein>
<evidence type="ECO:0000313" key="1">
    <source>
        <dbReference type="EMBL" id="ATF06311.1"/>
    </source>
</evidence>
<dbReference type="RefSeq" id="WP_024097655.1">
    <property type="nucleotide sequence ID" value="NZ_CP010588.1"/>
</dbReference>